<dbReference type="EMBL" id="SMKW01000092">
    <property type="protein sequence ID" value="TDD37784.1"/>
    <property type="molecule type" value="Genomic_DNA"/>
</dbReference>
<sequence length="93" mass="9705">MPTPDGRDQLNTLWGALLTDAGVDPITATAATPEPAAANDADGDQEVLRGYLRGAPEHDPVAAILAGEADLHDDLEADLHDDLDADLDDGLSY</sequence>
<reference evidence="1 2" key="1">
    <citation type="submission" date="2019-03" db="EMBL/GenBank/DDBJ databases">
        <title>Draft genome sequences of novel Actinobacteria.</title>
        <authorList>
            <person name="Sahin N."/>
            <person name="Ay H."/>
            <person name="Saygin H."/>
        </authorList>
    </citation>
    <scope>NUCLEOTIDE SEQUENCE [LARGE SCALE GENOMIC DNA]</scope>
    <source>
        <strain evidence="1 2">7K502</strain>
    </source>
</reference>
<keyword evidence="2" id="KW-1185">Reference proteome</keyword>
<accession>A0A4R4Y2T0</accession>
<organism evidence="1 2">
    <name type="scientific">Saccharopolyspora elongata</name>
    <dbReference type="NCBI Taxonomy" id="2530387"/>
    <lineage>
        <taxon>Bacteria</taxon>
        <taxon>Bacillati</taxon>
        <taxon>Actinomycetota</taxon>
        <taxon>Actinomycetes</taxon>
        <taxon>Pseudonocardiales</taxon>
        <taxon>Pseudonocardiaceae</taxon>
        <taxon>Saccharopolyspora</taxon>
    </lineage>
</organism>
<proteinExistence type="predicted"/>
<comment type="caution">
    <text evidence="1">The sequence shown here is derived from an EMBL/GenBank/DDBJ whole genome shotgun (WGS) entry which is preliminary data.</text>
</comment>
<dbReference type="Proteomes" id="UP000294947">
    <property type="component" value="Unassembled WGS sequence"/>
</dbReference>
<evidence type="ECO:0000313" key="2">
    <source>
        <dbReference type="Proteomes" id="UP000294947"/>
    </source>
</evidence>
<gene>
    <name evidence="1" type="ORF">E1288_39975</name>
</gene>
<dbReference type="AlphaFoldDB" id="A0A4R4Y2T0"/>
<evidence type="ECO:0000313" key="1">
    <source>
        <dbReference type="EMBL" id="TDD37784.1"/>
    </source>
</evidence>
<protein>
    <submittedName>
        <fullName evidence="1">Uncharacterized protein</fullName>
    </submittedName>
</protein>
<dbReference type="RefSeq" id="WP_132493886.1">
    <property type="nucleotide sequence ID" value="NZ_SMKW01000092.1"/>
</dbReference>
<name>A0A4R4Y2T0_9PSEU</name>